<evidence type="ECO:0000313" key="2">
    <source>
        <dbReference type="Proteomes" id="UP001159405"/>
    </source>
</evidence>
<evidence type="ECO:0000313" key="1">
    <source>
        <dbReference type="EMBL" id="CAH3183985.1"/>
    </source>
</evidence>
<dbReference type="Proteomes" id="UP001159405">
    <property type="component" value="Unassembled WGS sequence"/>
</dbReference>
<organism evidence="1 2">
    <name type="scientific">Porites lobata</name>
    <dbReference type="NCBI Taxonomy" id="104759"/>
    <lineage>
        <taxon>Eukaryota</taxon>
        <taxon>Metazoa</taxon>
        <taxon>Cnidaria</taxon>
        <taxon>Anthozoa</taxon>
        <taxon>Hexacorallia</taxon>
        <taxon>Scleractinia</taxon>
        <taxon>Fungiina</taxon>
        <taxon>Poritidae</taxon>
        <taxon>Porites</taxon>
    </lineage>
</organism>
<gene>
    <name evidence="1" type="ORF">PLOB_00029616</name>
</gene>
<accession>A0ABN8RYU2</accession>
<name>A0ABN8RYU2_9CNID</name>
<proteinExistence type="predicted"/>
<protein>
    <submittedName>
        <fullName evidence="1">Uncharacterized protein</fullName>
    </submittedName>
</protein>
<keyword evidence="2" id="KW-1185">Reference proteome</keyword>
<comment type="caution">
    <text evidence="1">The sequence shown here is derived from an EMBL/GenBank/DDBJ whole genome shotgun (WGS) entry which is preliminary data.</text>
</comment>
<dbReference type="EMBL" id="CALNXK010000371">
    <property type="protein sequence ID" value="CAH3183985.1"/>
    <property type="molecule type" value="Genomic_DNA"/>
</dbReference>
<sequence length="72" mass="8014">MSIYRNILIITVCVNISQVIVMNTTNSLQVNTSEVFCGTATSWITSCMCTILGCTVPWPYFDALKTLDAKFK</sequence>
<reference evidence="1 2" key="1">
    <citation type="submission" date="2022-05" db="EMBL/GenBank/DDBJ databases">
        <authorList>
            <consortium name="Genoscope - CEA"/>
            <person name="William W."/>
        </authorList>
    </citation>
    <scope>NUCLEOTIDE SEQUENCE [LARGE SCALE GENOMIC DNA]</scope>
</reference>